<dbReference type="KEGG" id="tsr:106556646"/>
<proteinExistence type="predicted"/>
<feature type="non-terminal residue" evidence="2">
    <location>
        <position position="115"/>
    </location>
</feature>
<dbReference type="RefSeq" id="XP_013931101.1">
    <property type="nucleotide sequence ID" value="XM_014075626.1"/>
</dbReference>
<name>A0A6I9Z556_9SAUR</name>
<dbReference type="PANTHER" id="PTHR45808">
    <property type="entry name" value="RHO GTPASE-ACTIVATING PROTEIN 68F"/>
    <property type="match status" value="1"/>
</dbReference>
<dbReference type="GeneID" id="106556646"/>
<keyword evidence="1" id="KW-1185">Reference proteome</keyword>
<dbReference type="GO" id="GO:2001136">
    <property type="term" value="P:negative regulation of endocytic recycling"/>
    <property type="evidence" value="ECO:0007669"/>
    <property type="project" value="TreeGrafter"/>
</dbReference>
<dbReference type="PANTHER" id="PTHR45808:SF4">
    <property type="entry name" value="RHO GTPASE-ACTIVATING PROTEIN 8"/>
    <property type="match status" value="1"/>
</dbReference>
<evidence type="ECO:0000313" key="2">
    <source>
        <dbReference type="RefSeq" id="XP_013931101.1"/>
    </source>
</evidence>
<dbReference type="OrthoDB" id="19923at2759"/>
<dbReference type="Gene3D" id="3.40.525.10">
    <property type="entry name" value="CRAL-TRIO lipid binding domain"/>
    <property type="match status" value="1"/>
</dbReference>
<evidence type="ECO:0000313" key="1">
    <source>
        <dbReference type="Proteomes" id="UP000504617"/>
    </source>
</evidence>
<gene>
    <name evidence="2" type="primary">LOC106556646</name>
</gene>
<reference evidence="2" key="1">
    <citation type="submission" date="2025-08" db="UniProtKB">
        <authorList>
            <consortium name="RefSeq"/>
        </authorList>
    </citation>
    <scope>IDENTIFICATION</scope>
</reference>
<protein>
    <submittedName>
        <fullName evidence="2">Rho GTPase-activating protein 8-like</fullName>
    </submittedName>
</protein>
<dbReference type="GO" id="GO:0005737">
    <property type="term" value="C:cytoplasm"/>
    <property type="evidence" value="ECO:0007669"/>
    <property type="project" value="TreeGrafter"/>
</dbReference>
<sequence>MSVSDFEQLAEIELQKDEAENTAMGETRSFSAAQSNQEFGISLTHPYYDVARHGIVHSAGDDSLGRKVIAFSSCRLPPSHQINHCQLLEYLKFTLEQYVESDYTLVYFHYGLNSQ</sequence>
<dbReference type="InterPro" id="IPR036865">
    <property type="entry name" value="CRAL-TRIO_dom_sf"/>
</dbReference>
<dbReference type="AlphaFoldDB" id="A0A6I9Z556"/>
<dbReference type="Proteomes" id="UP000504617">
    <property type="component" value="Unplaced"/>
</dbReference>
<organism evidence="1 2">
    <name type="scientific">Thamnophis sirtalis</name>
    <dbReference type="NCBI Taxonomy" id="35019"/>
    <lineage>
        <taxon>Eukaryota</taxon>
        <taxon>Metazoa</taxon>
        <taxon>Chordata</taxon>
        <taxon>Craniata</taxon>
        <taxon>Vertebrata</taxon>
        <taxon>Euteleostomi</taxon>
        <taxon>Lepidosauria</taxon>
        <taxon>Squamata</taxon>
        <taxon>Bifurcata</taxon>
        <taxon>Unidentata</taxon>
        <taxon>Episquamata</taxon>
        <taxon>Toxicofera</taxon>
        <taxon>Serpentes</taxon>
        <taxon>Colubroidea</taxon>
        <taxon>Colubridae</taxon>
        <taxon>Natricinae</taxon>
        <taxon>Thamnophis</taxon>
    </lineage>
</organism>
<dbReference type="GO" id="GO:0007264">
    <property type="term" value="P:small GTPase-mediated signal transduction"/>
    <property type="evidence" value="ECO:0007669"/>
    <property type="project" value="TreeGrafter"/>
</dbReference>
<accession>A0A6I9Z556</accession>
<dbReference type="GO" id="GO:0005096">
    <property type="term" value="F:GTPase activator activity"/>
    <property type="evidence" value="ECO:0007669"/>
    <property type="project" value="TreeGrafter"/>
</dbReference>